<dbReference type="STRING" id="419481.SAMN05216233_113130"/>
<protein>
    <submittedName>
        <fullName evidence="1">Uncharacterized protein</fullName>
    </submittedName>
</protein>
<reference evidence="1 2" key="1">
    <citation type="submission" date="2016-10" db="EMBL/GenBank/DDBJ databases">
        <authorList>
            <person name="de Groot N.N."/>
        </authorList>
    </citation>
    <scope>NUCLEOTIDE SEQUENCE [LARGE SCALE GENOMIC DNA]</scope>
    <source>
        <strain evidence="1 2">AA1</strain>
    </source>
</reference>
<dbReference type="Proteomes" id="UP000198870">
    <property type="component" value="Unassembled WGS sequence"/>
</dbReference>
<dbReference type="AlphaFoldDB" id="A0A1G5HG23"/>
<gene>
    <name evidence="1" type="ORF">SAMN05216233_113130</name>
</gene>
<dbReference type="EMBL" id="FMUX01000013">
    <property type="protein sequence ID" value="SCY61978.1"/>
    <property type="molecule type" value="Genomic_DNA"/>
</dbReference>
<sequence>MKFCISQKMSLCISALIVFALVLGVAGFLLVSPPQHDTTKETETVQAPLKQPEMNSHLPAQAETLVEKTHVQIPPLSPLSRPCFKTCPKSSQPMP</sequence>
<evidence type="ECO:0000313" key="1">
    <source>
        <dbReference type="EMBL" id="SCY61978.1"/>
    </source>
</evidence>
<organism evidence="1 2">
    <name type="scientific">Desulfoluna spongiiphila</name>
    <dbReference type="NCBI Taxonomy" id="419481"/>
    <lineage>
        <taxon>Bacteria</taxon>
        <taxon>Pseudomonadati</taxon>
        <taxon>Thermodesulfobacteriota</taxon>
        <taxon>Desulfobacteria</taxon>
        <taxon>Desulfobacterales</taxon>
        <taxon>Desulfolunaceae</taxon>
        <taxon>Desulfoluna</taxon>
    </lineage>
</organism>
<accession>A0A1G5HG23</accession>
<keyword evidence="2" id="KW-1185">Reference proteome</keyword>
<evidence type="ECO:0000313" key="2">
    <source>
        <dbReference type="Proteomes" id="UP000198870"/>
    </source>
</evidence>
<name>A0A1G5HG23_9BACT</name>
<proteinExistence type="predicted"/>